<dbReference type="AlphaFoldDB" id="A0A1N7MYP1"/>
<dbReference type="OrthoDB" id="8245613at2"/>
<organism evidence="1 2">
    <name type="scientific">Insolitispirillum peregrinum</name>
    <dbReference type="NCBI Taxonomy" id="80876"/>
    <lineage>
        <taxon>Bacteria</taxon>
        <taxon>Pseudomonadati</taxon>
        <taxon>Pseudomonadota</taxon>
        <taxon>Alphaproteobacteria</taxon>
        <taxon>Rhodospirillales</taxon>
        <taxon>Novispirillaceae</taxon>
        <taxon>Insolitispirillum</taxon>
    </lineage>
</organism>
<dbReference type="RefSeq" id="WP_076400850.1">
    <property type="nucleotide sequence ID" value="NZ_FTOA01000004.1"/>
</dbReference>
<keyword evidence="2" id="KW-1185">Reference proteome</keyword>
<gene>
    <name evidence="1" type="ORF">SAMN05421779_104440</name>
</gene>
<accession>A0A1N7MYP1</accession>
<dbReference type="EMBL" id="FTOA01000004">
    <property type="protein sequence ID" value="SIS91205.1"/>
    <property type="molecule type" value="Genomic_DNA"/>
</dbReference>
<sequence length="142" mass="15027">MSQIVITVVVNVAGALAAGTPDHHIVMIDDNKAAGSLHEATDRLHTAVREGDTLVWVVTSLECETYAAITALSVPDDVCEVRRETYPDTAVTYWVGIVKKAVTAPVPYGLTFALGSSLYTLSTSPNCALIEAQPIVVSEAAE</sequence>
<evidence type="ECO:0000313" key="2">
    <source>
        <dbReference type="Proteomes" id="UP000185678"/>
    </source>
</evidence>
<protein>
    <submittedName>
        <fullName evidence="1">Uncharacterized protein</fullName>
    </submittedName>
</protein>
<evidence type="ECO:0000313" key="1">
    <source>
        <dbReference type="EMBL" id="SIS91205.1"/>
    </source>
</evidence>
<proteinExistence type="predicted"/>
<name>A0A1N7MYP1_9PROT</name>
<reference evidence="1 2" key="1">
    <citation type="submission" date="2017-01" db="EMBL/GenBank/DDBJ databases">
        <authorList>
            <person name="Mah S.A."/>
            <person name="Swanson W.J."/>
            <person name="Moy G.W."/>
            <person name="Vacquier V.D."/>
        </authorList>
    </citation>
    <scope>NUCLEOTIDE SEQUENCE [LARGE SCALE GENOMIC DNA]</scope>
    <source>
        <strain evidence="1 2">DSM 11589</strain>
    </source>
</reference>
<dbReference type="STRING" id="80876.SAMN05421779_104440"/>
<dbReference type="Proteomes" id="UP000185678">
    <property type="component" value="Unassembled WGS sequence"/>
</dbReference>